<gene>
    <name evidence="4" type="ORF">Celaphus_00008140</name>
</gene>
<feature type="domain" description="EamA" evidence="3">
    <location>
        <begin position="51"/>
        <end position="119"/>
    </location>
</feature>
<dbReference type="InterPro" id="IPR000620">
    <property type="entry name" value="EamA_dom"/>
</dbReference>
<feature type="region of interest" description="Disordered" evidence="1">
    <location>
        <begin position="265"/>
        <end position="288"/>
    </location>
</feature>
<evidence type="ECO:0000256" key="1">
    <source>
        <dbReference type="SAM" id="MobiDB-lite"/>
    </source>
</evidence>
<evidence type="ECO:0000259" key="3">
    <source>
        <dbReference type="Pfam" id="PF00892"/>
    </source>
</evidence>
<dbReference type="AlphaFoldDB" id="A0A212CNK6"/>
<dbReference type="EMBL" id="MKHE01000015">
    <property type="protein sequence ID" value="OWK07424.1"/>
    <property type="molecule type" value="Genomic_DNA"/>
</dbReference>
<feature type="transmembrane region" description="Helical" evidence="2">
    <location>
        <begin position="223"/>
        <end position="241"/>
    </location>
</feature>
<feature type="transmembrane region" description="Helical" evidence="2">
    <location>
        <begin position="47"/>
        <end position="65"/>
    </location>
</feature>
<dbReference type="Proteomes" id="UP000242450">
    <property type="component" value="Chromosome 15"/>
</dbReference>
<dbReference type="OrthoDB" id="10062838at2759"/>
<sequence>MGVNTPRWRRETPVPPADCQCRPAPHVSSQRECCRFFGDNGLTLKVFFTKAAPFGVLWTLTNYLYLHAIKKINTTDVSVLFCCNKAFVFLLSWIVLRDRFMGVRIVAAILAIAGIVMMTYADGFHSHSVIGIALVVGSASMSALYKVLFKLLLGSAKFGEAALFLSILGVFNILFITCIPVILYFTKVEYWSSFDDIPWGNLCGFSVLLLMVDHYTSKIVFNGVRVIAIIIIGLGFLLLLLPEEWDVWLIKLLTRLKVRKKEEAADGGADLGLGLQSKSRRARPSFAR</sequence>
<name>A0A212CNK6_CEREH</name>
<keyword evidence="5" id="KW-1185">Reference proteome</keyword>
<evidence type="ECO:0000313" key="5">
    <source>
        <dbReference type="Proteomes" id="UP000242450"/>
    </source>
</evidence>
<dbReference type="GO" id="GO:0016020">
    <property type="term" value="C:membrane"/>
    <property type="evidence" value="ECO:0007669"/>
    <property type="project" value="InterPro"/>
</dbReference>
<feature type="compositionally biased region" description="Low complexity" evidence="1">
    <location>
        <begin position="266"/>
        <end position="275"/>
    </location>
</feature>
<feature type="transmembrane region" description="Helical" evidence="2">
    <location>
        <begin position="103"/>
        <end position="121"/>
    </location>
</feature>
<feature type="transmembrane region" description="Helical" evidence="2">
    <location>
        <begin position="161"/>
        <end position="185"/>
    </location>
</feature>
<dbReference type="PANTHER" id="PTHR19346:SF3">
    <property type="entry name" value="SOLUTE CARRIER FAMILY 35 MEMBER F3"/>
    <property type="match status" value="1"/>
</dbReference>
<evidence type="ECO:0000313" key="4">
    <source>
        <dbReference type="EMBL" id="OWK07424.1"/>
    </source>
</evidence>
<proteinExistence type="predicted"/>
<dbReference type="InterPro" id="IPR037185">
    <property type="entry name" value="EmrE-like"/>
</dbReference>
<dbReference type="GO" id="GO:0015888">
    <property type="term" value="P:thiamine transport"/>
    <property type="evidence" value="ECO:0007669"/>
    <property type="project" value="TreeGrafter"/>
</dbReference>
<protein>
    <submittedName>
        <fullName evidence="4">SLC35F3</fullName>
    </submittedName>
</protein>
<dbReference type="Pfam" id="PF00892">
    <property type="entry name" value="EamA"/>
    <property type="match status" value="1"/>
</dbReference>
<feature type="transmembrane region" description="Helical" evidence="2">
    <location>
        <begin position="77"/>
        <end position="96"/>
    </location>
</feature>
<evidence type="ECO:0000256" key="2">
    <source>
        <dbReference type="SAM" id="Phobius"/>
    </source>
</evidence>
<feature type="compositionally biased region" description="Basic residues" evidence="1">
    <location>
        <begin position="278"/>
        <end position="288"/>
    </location>
</feature>
<keyword evidence="2" id="KW-0472">Membrane</keyword>
<keyword evidence="2" id="KW-0812">Transmembrane</keyword>
<dbReference type="SUPFAM" id="SSF103481">
    <property type="entry name" value="Multidrug resistance efflux transporter EmrE"/>
    <property type="match status" value="1"/>
</dbReference>
<dbReference type="InterPro" id="IPR026505">
    <property type="entry name" value="Solute_c_fam_35_mem_F3/F4"/>
</dbReference>
<comment type="caution">
    <text evidence="4">The sequence shown here is derived from an EMBL/GenBank/DDBJ whole genome shotgun (WGS) entry which is preliminary data.</text>
</comment>
<feature type="transmembrane region" description="Helical" evidence="2">
    <location>
        <begin position="127"/>
        <end position="149"/>
    </location>
</feature>
<reference evidence="4 5" key="1">
    <citation type="journal article" date="2018" name="Mol. Genet. Genomics">
        <title>The red deer Cervus elaphus genome CerEla1.0: sequencing, annotating, genes, and chromosomes.</title>
        <authorList>
            <person name="Bana N.A."/>
            <person name="Nyiri A."/>
            <person name="Nagy J."/>
            <person name="Frank K."/>
            <person name="Nagy T."/>
            <person name="Steger V."/>
            <person name="Schiller M."/>
            <person name="Lakatos P."/>
            <person name="Sugar L."/>
            <person name="Horn P."/>
            <person name="Barta E."/>
            <person name="Orosz L."/>
        </authorList>
    </citation>
    <scope>NUCLEOTIDE SEQUENCE [LARGE SCALE GENOMIC DNA]</scope>
    <source>
        <strain evidence="4">Hungarian</strain>
    </source>
</reference>
<organism evidence="4 5">
    <name type="scientific">Cervus elaphus hippelaphus</name>
    <name type="common">European red deer</name>
    <dbReference type="NCBI Taxonomy" id="46360"/>
    <lineage>
        <taxon>Eukaryota</taxon>
        <taxon>Metazoa</taxon>
        <taxon>Chordata</taxon>
        <taxon>Craniata</taxon>
        <taxon>Vertebrata</taxon>
        <taxon>Euteleostomi</taxon>
        <taxon>Mammalia</taxon>
        <taxon>Eutheria</taxon>
        <taxon>Laurasiatheria</taxon>
        <taxon>Artiodactyla</taxon>
        <taxon>Ruminantia</taxon>
        <taxon>Pecora</taxon>
        <taxon>Cervidae</taxon>
        <taxon>Cervinae</taxon>
        <taxon>Cervus</taxon>
    </lineage>
</organism>
<accession>A0A212CNK6</accession>
<dbReference type="PANTHER" id="PTHR19346">
    <property type="entry name" value="SUGAR PHOSPHATE TRANSPORTER DOMAIN-CONTAINING PROTEIN"/>
    <property type="match status" value="1"/>
</dbReference>
<keyword evidence="2" id="KW-1133">Transmembrane helix</keyword>